<comment type="caution">
    <text evidence="3">The sequence shown here is derived from an EMBL/GenBank/DDBJ whole genome shotgun (WGS) entry which is preliminary data.</text>
</comment>
<feature type="compositionally biased region" description="Low complexity" evidence="1">
    <location>
        <begin position="271"/>
        <end position="281"/>
    </location>
</feature>
<evidence type="ECO:0000256" key="1">
    <source>
        <dbReference type="SAM" id="MobiDB-lite"/>
    </source>
</evidence>
<evidence type="ECO:0000259" key="2">
    <source>
        <dbReference type="Pfam" id="PF02120"/>
    </source>
</evidence>
<keyword evidence="3" id="KW-0282">Flagellum</keyword>
<accession>A0A956N9Z1</accession>
<feature type="compositionally biased region" description="Low complexity" evidence="1">
    <location>
        <begin position="143"/>
        <end position="154"/>
    </location>
</feature>
<feature type="compositionally biased region" description="Basic and acidic residues" evidence="1">
    <location>
        <begin position="217"/>
        <end position="228"/>
    </location>
</feature>
<dbReference type="CDD" id="cd17470">
    <property type="entry name" value="T3SS_Flik_C"/>
    <property type="match status" value="1"/>
</dbReference>
<reference evidence="3" key="1">
    <citation type="submission" date="2020-04" db="EMBL/GenBank/DDBJ databases">
        <authorList>
            <person name="Zhang T."/>
        </authorList>
    </citation>
    <scope>NUCLEOTIDE SEQUENCE</scope>
    <source>
        <strain evidence="3">HKST-UBA02</strain>
    </source>
</reference>
<feature type="region of interest" description="Disordered" evidence="1">
    <location>
        <begin position="68"/>
        <end position="201"/>
    </location>
</feature>
<proteinExistence type="predicted"/>
<evidence type="ECO:0000313" key="4">
    <source>
        <dbReference type="Proteomes" id="UP000739538"/>
    </source>
</evidence>
<feature type="region of interest" description="Disordered" evidence="1">
    <location>
        <begin position="217"/>
        <end position="592"/>
    </location>
</feature>
<feature type="compositionally biased region" description="Low complexity" evidence="1">
    <location>
        <begin position="447"/>
        <end position="493"/>
    </location>
</feature>
<protein>
    <submittedName>
        <fullName evidence="3">Flagellar hook-length control protein FliK</fullName>
    </submittedName>
</protein>
<dbReference type="InterPro" id="IPR021136">
    <property type="entry name" value="Flagellar_hook_control-like_C"/>
</dbReference>
<feature type="compositionally biased region" description="Polar residues" evidence="1">
    <location>
        <begin position="261"/>
        <end position="270"/>
    </location>
</feature>
<name>A0A956N9Z1_UNCEI</name>
<dbReference type="Gene3D" id="3.30.750.140">
    <property type="match status" value="1"/>
</dbReference>
<feature type="compositionally biased region" description="Polar residues" evidence="1">
    <location>
        <begin position="498"/>
        <end position="507"/>
    </location>
</feature>
<organism evidence="3 4">
    <name type="scientific">Eiseniibacteriota bacterium</name>
    <dbReference type="NCBI Taxonomy" id="2212470"/>
    <lineage>
        <taxon>Bacteria</taxon>
        <taxon>Candidatus Eiseniibacteriota</taxon>
    </lineage>
</organism>
<keyword evidence="3" id="KW-0969">Cilium</keyword>
<keyword evidence="3" id="KW-0966">Cell projection</keyword>
<feature type="region of interest" description="Disordered" evidence="1">
    <location>
        <begin position="720"/>
        <end position="797"/>
    </location>
</feature>
<dbReference type="Proteomes" id="UP000739538">
    <property type="component" value="Unassembled WGS sequence"/>
</dbReference>
<feature type="compositionally biased region" description="Polar residues" evidence="1">
    <location>
        <begin position="722"/>
        <end position="735"/>
    </location>
</feature>
<feature type="compositionally biased region" description="Polar residues" evidence="1">
    <location>
        <begin position="68"/>
        <end position="80"/>
    </location>
</feature>
<feature type="compositionally biased region" description="Low complexity" evidence="1">
    <location>
        <begin position="293"/>
        <end position="320"/>
    </location>
</feature>
<evidence type="ECO:0000313" key="3">
    <source>
        <dbReference type="EMBL" id="MCA9754486.1"/>
    </source>
</evidence>
<reference evidence="3" key="2">
    <citation type="journal article" date="2021" name="Microbiome">
        <title>Successional dynamics and alternative stable states in a saline activated sludge microbial community over 9 years.</title>
        <authorList>
            <person name="Wang Y."/>
            <person name="Ye J."/>
            <person name="Ju F."/>
            <person name="Liu L."/>
            <person name="Boyd J.A."/>
            <person name="Deng Y."/>
            <person name="Parks D.H."/>
            <person name="Jiang X."/>
            <person name="Yin X."/>
            <person name="Woodcroft B.J."/>
            <person name="Tyson G.W."/>
            <person name="Hugenholtz P."/>
            <person name="Polz M.F."/>
            <person name="Zhang T."/>
        </authorList>
    </citation>
    <scope>NUCLEOTIDE SEQUENCE</scope>
    <source>
        <strain evidence="3">HKST-UBA02</strain>
    </source>
</reference>
<sequence>MLGATFPAIGNPATLAALVGPDAYGVQTLGFELGTSVDGSTLASIGIGDASGTPGAIPGVPQIVEAKSTVSSGPSGSTAPEATLEPLPFGKSDSTASGGALNPGLSDVPVPTGSARGDAGGQAGATPAKGSTNPGDVLGGTAGSTTSAGAAGTQSTGGAGSANTPVVPWESGGAQASPNAGVASQTDGVPSGGDKLPDASPLLDRLEVVRVAVGKERTPGVTHVDGKAEATSLPNGNGTSTSSASSSAATASGAQATSPSEGQAPSSGTTGLSISQAASGGASVGGETDAHITPPTTSPTFTSPRSTSPTTTSPTTTPPTSTSPPPASSAGSASSADGAEAGRTTAAVGSHGFDLEPPAPNAPTSIRAAASEAPAANALSQASQEGRGENPGVVPGQDTTVNRTRQETKVRPASLDSSAVGEESLPSPSTTSSPREAGVTRTAADVASATADRSATKAATSAAQSAASAQAAAVANGSTGSAGGETASDASATPEARVSTSTNSTASIGGASAEDSSTSDHGDGDSGSDPESTIAVKTREAAVPRGSFAPSAAHEVARPGASAAQPLAGASGSSHEAVTNAPANPTTTGVSATSASSAQVGAASVPIGAAAPVATFGAAQGPESTVAVKQFDAEFGSLPTALPRAVRMTLQSGGREAVLQLQPPELGSIRIQLSLDGDLVSTRIAAERPEVASRLERYRIDLERGLESIGLRLDHMHVETRGSGTDNGARQQSGFFNADGRRDGGGSAGQSQQDAGRTWNGGQDRGTSGTRSYDDARSGTDTTTPRSSSASRLDRRA</sequence>
<gene>
    <name evidence="3" type="ORF">KDA27_01695</name>
</gene>
<feature type="compositionally biased region" description="Low complexity" evidence="1">
    <location>
        <begin position="424"/>
        <end position="434"/>
    </location>
</feature>
<dbReference type="AlphaFoldDB" id="A0A956N9Z1"/>
<feature type="compositionally biased region" description="Polar residues" evidence="1">
    <location>
        <begin position="174"/>
        <end position="188"/>
    </location>
</feature>
<feature type="compositionally biased region" description="Low complexity" evidence="1">
    <location>
        <begin position="239"/>
        <end position="260"/>
    </location>
</feature>
<feature type="compositionally biased region" description="Low complexity" evidence="1">
    <location>
        <begin position="579"/>
        <end position="592"/>
    </location>
</feature>
<feature type="compositionally biased region" description="Low complexity" evidence="1">
    <location>
        <begin position="365"/>
        <end position="383"/>
    </location>
</feature>
<dbReference type="EMBL" id="JAGQHS010000004">
    <property type="protein sequence ID" value="MCA9754486.1"/>
    <property type="molecule type" value="Genomic_DNA"/>
</dbReference>
<feature type="domain" description="Flagellar hook-length control protein-like C-terminal" evidence="2">
    <location>
        <begin position="646"/>
        <end position="725"/>
    </location>
</feature>
<dbReference type="InterPro" id="IPR038610">
    <property type="entry name" value="FliK-like_C_sf"/>
</dbReference>
<dbReference type="Pfam" id="PF02120">
    <property type="entry name" value="Flg_hook"/>
    <property type="match status" value="1"/>
</dbReference>